<evidence type="ECO:0000256" key="1">
    <source>
        <dbReference type="SAM" id="MobiDB-lite"/>
    </source>
</evidence>
<feature type="region of interest" description="Disordered" evidence="1">
    <location>
        <begin position="213"/>
        <end position="242"/>
    </location>
</feature>
<feature type="compositionally biased region" description="Basic and acidic residues" evidence="1">
    <location>
        <begin position="348"/>
        <end position="359"/>
    </location>
</feature>
<sequence>MSGGAAGREEEATGRQGKSAMDVVPRRKRSGDTSAAGVGDEVPVVDHKDKCWMLDWVGGIGERSGGLVLYVVIKDNIVPIGGVVKWSGEKSPSSMLELTMVLNARDEWMAGVKRVALRWAKHAGYGKRLYDIFNPPRTEKLTLPDLRSVFAFFDRHVVAGHEPVVHASDRISEPKSVLSSSLEAAPSSKPIIIGAHPPPSIRTTVAATRVPKSGQIGEKGPCRGQIVPSAPVKRKPTSTKEPVSLVRPPRYELDIPAGSHYFGDDDEENSEEEWERDEEREECEEGDEEKEVESEHTISKRGGPGEFEGRLGVEYEDEGQEEETTGEGGYADVHRGSKRTQLLAPSHGHWEADPGHGEMHREVGVEPAHADAVRLAEKKRKMKQERRSAMDSKKTKQEGGAKQEEGKHKLKMLAVEETVQCTWEVEEVMKKKRQPRKKTAKGGVMEKTSVFSPDQPQSDEDAVGKTVTRPPGLQILPHGNSSGHLSKGFFLEFGENGNQRPEMQFITVKLDMILDIPDEEFRYNQRFLDQELIDDLYKTMVESGEAAIRERMTGAAGVNVCALYEKHVLLLIGLHDTMHTDASGTNMGAWTEQVFAGLKKFMDKLGGEYWTLLCFVSRPCEFTFLRRVTMWDIHLDDSFTTNKGESGNKVANLPLEDTDRMVVIMYSNDGEFHRNIIPLFEDIQVAGPSSAERVANISALVRRERKPKMLTDVMEKNFLPSKWKMAGMDPPEKVVYDGMEREPNAMVETLEHFCPADEAVVFLGKGYAGLVWELLKSHRHCIVLEGEGMKFEFLIQFIDKMVKTRDYYANSTKPPPRRDEGRDLVYKVGQNVVNIWEFLFETKPQDRGERTYVLRRRKVEKLLRGYHKAPSEKEVSFLDRLETMYFDQQIRAFTIAGYATCFVDGEDFDADDSEEESIDGTLQAALAAERQRVCSPGSQRMGVPGTSSGSEGASSMAVSTGQLMTQPPTSSIVTPTQMAGNTMTVASGGSLDPSVLAMLSPELVATLAPFVHSPSTIMELLRSRTPQQPPPDEPLEYEIGDTIPADIQLLPGPIVCRDDYTVTDDATWGHHIIWHPQHFQPALARGRWVMAIKEEGWQFCLHRRMSGSNFLKHIKNQIAKQLQRLNPEVSQSRLDERTEEIFQEFKTSQWLEYLEEFYDRQTSPAYGYYWHVKKDLGERKKSSGGGDHGKGSGSSGGAHGKALRSGSGASDKGMKPNDGASGKDASRGERQQTEKSKGRHATKGKGSAPSGGGHGKPTGPSGGGSTVEGSQGPQETERKGSGSSGGSTVEGSHGRVEHDSGLALERSRLDRAKSHTVESNLIVGSEMIAGATGKASGPRSETMVGATGKASGPRGGSTTIGGASPVKESHGRVEHDTRPAVIVESNPTVGTGSIASTSGKASGPIDIVSPVEGSHGRVEHDRGPLLERS</sequence>
<feature type="compositionally biased region" description="Basic and acidic residues" evidence="1">
    <location>
        <begin position="1414"/>
        <end position="1429"/>
    </location>
</feature>
<feature type="region of interest" description="Disordered" evidence="1">
    <location>
        <begin position="1"/>
        <end position="40"/>
    </location>
</feature>
<feature type="compositionally biased region" description="Acidic residues" evidence="1">
    <location>
        <begin position="264"/>
        <end position="292"/>
    </location>
</feature>
<protein>
    <submittedName>
        <fullName evidence="2">Uncharacterized protein</fullName>
    </submittedName>
</protein>
<feature type="compositionally biased region" description="Basic and acidic residues" evidence="1">
    <location>
        <begin position="1224"/>
        <end position="1236"/>
    </location>
</feature>
<proteinExistence type="predicted"/>
<feature type="region of interest" description="Disordered" evidence="1">
    <location>
        <begin position="254"/>
        <end position="359"/>
    </location>
</feature>
<keyword evidence="3" id="KW-1185">Reference proteome</keyword>
<dbReference type="Proteomes" id="UP000265515">
    <property type="component" value="Unassembled WGS sequence"/>
</dbReference>
<accession>A0A388LBQ4</accession>
<comment type="caution">
    <text evidence="2">The sequence shown here is derived from an EMBL/GenBank/DDBJ whole genome shotgun (WGS) entry which is preliminary data.</text>
</comment>
<feature type="compositionally biased region" description="Basic and acidic residues" evidence="1">
    <location>
        <begin position="385"/>
        <end position="407"/>
    </location>
</feature>
<evidence type="ECO:0000313" key="3">
    <source>
        <dbReference type="Proteomes" id="UP000265515"/>
    </source>
</evidence>
<feature type="compositionally biased region" description="Gly residues" evidence="1">
    <location>
        <begin position="1183"/>
        <end position="1199"/>
    </location>
</feature>
<feature type="compositionally biased region" description="Gly residues" evidence="1">
    <location>
        <begin position="1249"/>
        <end position="1266"/>
    </location>
</feature>
<name>A0A388LBQ4_CHABU</name>
<dbReference type="EMBL" id="BFEA01000326">
    <property type="protein sequence ID" value="GBG79755.1"/>
    <property type="molecule type" value="Genomic_DNA"/>
</dbReference>
<dbReference type="Gramene" id="GBG79755">
    <property type="protein sequence ID" value="GBG79755"/>
    <property type="gene ID" value="CBR_g30019"/>
</dbReference>
<organism evidence="2 3">
    <name type="scientific">Chara braunii</name>
    <name type="common">Braun's stonewort</name>
    <dbReference type="NCBI Taxonomy" id="69332"/>
    <lineage>
        <taxon>Eukaryota</taxon>
        <taxon>Viridiplantae</taxon>
        <taxon>Streptophyta</taxon>
        <taxon>Charophyceae</taxon>
        <taxon>Charales</taxon>
        <taxon>Characeae</taxon>
        <taxon>Chara</taxon>
    </lineage>
</organism>
<evidence type="ECO:0000313" key="2">
    <source>
        <dbReference type="EMBL" id="GBG79755.1"/>
    </source>
</evidence>
<feature type="compositionally biased region" description="Polar residues" evidence="1">
    <location>
        <begin position="1385"/>
        <end position="1400"/>
    </location>
</feature>
<feature type="region of interest" description="Disordered" evidence="1">
    <location>
        <begin position="1179"/>
        <end position="1429"/>
    </location>
</feature>
<feature type="compositionally biased region" description="Polar residues" evidence="1">
    <location>
        <begin position="945"/>
        <end position="956"/>
    </location>
</feature>
<feature type="region of interest" description="Disordered" evidence="1">
    <location>
        <begin position="432"/>
        <end position="465"/>
    </location>
</feature>
<feature type="compositionally biased region" description="Basic and acidic residues" evidence="1">
    <location>
        <begin position="1367"/>
        <end position="1378"/>
    </location>
</feature>
<feature type="compositionally biased region" description="Basic and acidic residues" evidence="1">
    <location>
        <begin position="1292"/>
        <end position="1316"/>
    </location>
</feature>
<reference evidence="2 3" key="1">
    <citation type="journal article" date="2018" name="Cell">
        <title>The Chara Genome: Secondary Complexity and Implications for Plant Terrestrialization.</title>
        <authorList>
            <person name="Nishiyama T."/>
            <person name="Sakayama H."/>
            <person name="Vries J.D."/>
            <person name="Buschmann H."/>
            <person name="Saint-Marcoux D."/>
            <person name="Ullrich K.K."/>
            <person name="Haas F.B."/>
            <person name="Vanderstraeten L."/>
            <person name="Becker D."/>
            <person name="Lang D."/>
            <person name="Vosolsobe S."/>
            <person name="Rombauts S."/>
            <person name="Wilhelmsson P.K.I."/>
            <person name="Janitza P."/>
            <person name="Kern R."/>
            <person name="Heyl A."/>
            <person name="Rumpler F."/>
            <person name="Villalobos L.I.A.C."/>
            <person name="Clay J.M."/>
            <person name="Skokan R."/>
            <person name="Toyoda A."/>
            <person name="Suzuki Y."/>
            <person name="Kagoshima H."/>
            <person name="Schijlen E."/>
            <person name="Tajeshwar N."/>
            <person name="Catarino B."/>
            <person name="Hetherington A.J."/>
            <person name="Saltykova A."/>
            <person name="Bonnot C."/>
            <person name="Breuninger H."/>
            <person name="Symeonidi A."/>
            <person name="Radhakrishnan G.V."/>
            <person name="Van Nieuwerburgh F."/>
            <person name="Deforce D."/>
            <person name="Chang C."/>
            <person name="Karol K.G."/>
            <person name="Hedrich R."/>
            <person name="Ulvskov P."/>
            <person name="Glockner G."/>
            <person name="Delwiche C.F."/>
            <person name="Petrasek J."/>
            <person name="Van de Peer Y."/>
            <person name="Friml J."/>
            <person name="Beilby M."/>
            <person name="Dolan L."/>
            <person name="Kohara Y."/>
            <person name="Sugano S."/>
            <person name="Fujiyama A."/>
            <person name="Delaux P.-M."/>
            <person name="Quint M."/>
            <person name="TheiBen G."/>
            <person name="Hagemann M."/>
            <person name="Harholt J."/>
            <person name="Dunand C."/>
            <person name="Zachgo S."/>
            <person name="Langdale J."/>
            <person name="Maumus F."/>
            <person name="Straeten D.V.D."/>
            <person name="Gould S.B."/>
            <person name="Rensing S.A."/>
        </authorList>
    </citation>
    <scope>NUCLEOTIDE SEQUENCE [LARGE SCALE GENOMIC DNA]</scope>
    <source>
        <strain evidence="2 3">S276</strain>
    </source>
</reference>
<feature type="region of interest" description="Disordered" evidence="1">
    <location>
        <begin position="378"/>
        <end position="407"/>
    </location>
</feature>
<feature type="region of interest" description="Disordered" evidence="1">
    <location>
        <begin position="934"/>
        <end position="956"/>
    </location>
</feature>
<gene>
    <name evidence="2" type="ORF">CBR_g30019</name>
</gene>
<feature type="compositionally biased region" description="Acidic residues" evidence="1">
    <location>
        <begin position="314"/>
        <end position="325"/>
    </location>
</feature>